<dbReference type="AlphaFoldDB" id="A0A1R1EJR8"/>
<evidence type="ECO:0000313" key="2">
    <source>
        <dbReference type="Proteomes" id="UP000187172"/>
    </source>
</evidence>
<dbReference type="STRING" id="297318.BK138_24825"/>
<dbReference type="Proteomes" id="UP000187172">
    <property type="component" value="Unassembled WGS sequence"/>
</dbReference>
<dbReference type="Pfam" id="PF09855">
    <property type="entry name" value="Zn_ribbon_13"/>
    <property type="match status" value="1"/>
</dbReference>
<keyword evidence="2" id="KW-1185">Reference proteome</keyword>
<sequence length="81" mass="9149">MSIKDIIEDRFVCVKCKGRICDIREVSMTGAGLSKMFDIQHIHYLFVSCKHCGNVEVLNPDILEGKKKDQLGTILDIFFGS</sequence>
<reference evidence="1 2" key="1">
    <citation type="submission" date="2016-11" db="EMBL/GenBank/DDBJ databases">
        <title>Paenibacillus species isolates.</title>
        <authorList>
            <person name="Beno S.M."/>
        </authorList>
    </citation>
    <scope>NUCLEOTIDE SEQUENCE [LARGE SCALE GENOMIC DNA]</scope>
    <source>
        <strain evidence="1 2">FSL R5-0378</strain>
    </source>
</reference>
<proteinExistence type="predicted"/>
<comment type="caution">
    <text evidence="1">The sequence shown here is derived from an EMBL/GenBank/DDBJ whole genome shotgun (WGS) entry which is preliminary data.</text>
</comment>
<evidence type="ECO:0000313" key="1">
    <source>
        <dbReference type="EMBL" id="OMF52050.1"/>
    </source>
</evidence>
<dbReference type="EMBL" id="MRTP01000008">
    <property type="protein sequence ID" value="OMF52050.1"/>
    <property type="molecule type" value="Genomic_DNA"/>
</dbReference>
<organism evidence="1 2">
    <name type="scientific">Paenibacillus rhizosphaerae</name>
    <dbReference type="NCBI Taxonomy" id="297318"/>
    <lineage>
        <taxon>Bacteria</taxon>
        <taxon>Bacillati</taxon>
        <taxon>Bacillota</taxon>
        <taxon>Bacilli</taxon>
        <taxon>Bacillales</taxon>
        <taxon>Paenibacillaceae</taxon>
        <taxon>Paenibacillus</taxon>
    </lineage>
</organism>
<protein>
    <recommendedName>
        <fullName evidence="3">Nucleic acid-binding protein</fullName>
    </recommendedName>
</protein>
<dbReference type="RefSeq" id="WP_076173476.1">
    <property type="nucleotide sequence ID" value="NZ_MRTP01000008.1"/>
</dbReference>
<evidence type="ECO:0008006" key="3">
    <source>
        <dbReference type="Google" id="ProtNLM"/>
    </source>
</evidence>
<dbReference type="InterPro" id="IPR018652">
    <property type="entry name" value="DUF2082_NA-bd_Znr"/>
</dbReference>
<name>A0A1R1EJR8_9BACL</name>
<accession>A0A1R1EJR8</accession>
<gene>
    <name evidence="1" type="ORF">BK138_24825</name>
</gene>